<dbReference type="PANTHER" id="PTHR33828">
    <property type="entry name" value="OS05G0596200 PROTEIN"/>
    <property type="match status" value="1"/>
</dbReference>
<sequence length="244" mass="27754">MPSEDAKTVKKERVKDEDEETLDSLKKKKPNNATQKEAKARKEETKRVKKEEADEDFEQSPPKKSSNKSSDKVQKKRKKEEEIKKKGAKETEQTAKKREKKVYDLPGQRRDPPEERDPLRIFYETLYEQVPNSEMAAIWMMESGLLPKEAAKKIFEKKQKKAPQQKVKSPVKAVGTVKSKADSVTIKKRTSTSAVSTQKKRTPDSKVVSKQSKKCKIADSSSESGSDDDDFILKAKHSKKQKAG</sequence>
<accession>A0A6P6UGW7</accession>
<feature type="compositionally biased region" description="Basic and acidic residues" evidence="1">
    <location>
        <begin position="36"/>
        <end position="52"/>
    </location>
</feature>
<feature type="compositionally biased region" description="Basic residues" evidence="1">
    <location>
        <begin position="234"/>
        <end position="244"/>
    </location>
</feature>
<proteinExistence type="predicted"/>
<evidence type="ECO:0000256" key="1">
    <source>
        <dbReference type="SAM" id="MobiDB-lite"/>
    </source>
</evidence>
<dbReference type="PANTHER" id="PTHR33828:SF2">
    <property type="entry name" value="NUCLEOLIN"/>
    <property type="match status" value="1"/>
</dbReference>
<feature type="region of interest" description="Disordered" evidence="1">
    <location>
        <begin position="1"/>
        <end position="119"/>
    </location>
</feature>
<organism evidence="2 3">
    <name type="scientific">Coffea arabica</name>
    <name type="common">Arabian coffee</name>
    <dbReference type="NCBI Taxonomy" id="13443"/>
    <lineage>
        <taxon>Eukaryota</taxon>
        <taxon>Viridiplantae</taxon>
        <taxon>Streptophyta</taxon>
        <taxon>Embryophyta</taxon>
        <taxon>Tracheophyta</taxon>
        <taxon>Spermatophyta</taxon>
        <taxon>Magnoliopsida</taxon>
        <taxon>eudicotyledons</taxon>
        <taxon>Gunneridae</taxon>
        <taxon>Pentapetalae</taxon>
        <taxon>asterids</taxon>
        <taxon>lamiids</taxon>
        <taxon>Gentianales</taxon>
        <taxon>Rubiaceae</taxon>
        <taxon>Ixoroideae</taxon>
        <taxon>Gardenieae complex</taxon>
        <taxon>Bertiereae - Coffeeae clade</taxon>
        <taxon>Coffeeae</taxon>
        <taxon>Coffea</taxon>
    </lineage>
</organism>
<protein>
    <submittedName>
        <fullName evidence="3">Uncharacterized protein isoform X1</fullName>
    </submittedName>
</protein>
<feature type="compositionally biased region" description="Low complexity" evidence="1">
    <location>
        <begin position="59"/>
        <end position="68"/>
    </location>
</feature>
<gene>
    <name evidence="3" type="primary">LOC113711142</name>
</gene>
<dbReference type="AlphaFoldDB" id="A0A6P6UGW7"/>
<dbReference type="GeneID" id="113711142"/>
<evidence type="ECO:0000313" key="2">
    <source>
        <dbReference type="Proteomes" id="UP001652660"/>
    </source>
</evidence>
<dbReference type="RefSeq" id="XP_027090115.1">
    <property type="nucleotide sequence ID" value="XM_027234314.2"/>
</dbReference>
<reference evidence="3" key="2">
    <citation type="submission" date="2025-08" db="UniProtKB">
        <authorList>
            <consortium name="RefSeq"/>
        </authorList>
    </citation>
    <scope>IDENTIFICATION</scope>
    <source>
        <tissue evidence="3">Leaves</tissue>
    </source>
</reference>
<feature type="region of interest" description="Disordered" evidence="1">
    <location>
        <begin position="156"/>
        <end position="244"/>
    </location>
</feature>
<feature type="compositionally biased region" description="Basic and acidic residues" evidence="1">
    <location>
        <begin position="1"/>
        <end position="16"/>
    </location>
</feature>
<name>A0A6P6UGW7_COFAR</name>
<keyword evidence="2" id="KW-1185">Reference proteome</keyword>
<feature type="compositionally biased region" description="Basic and acidic residues" evidence="1">
    <location>
        <begin position="69"/>
        <end position="119"/>
    </location>
</feature>
<reference evidence="2" key="1">
    <citation type="journal article" date="2025" name="Foods">
        <title>Unveiling the Microbial Signatures of Arabica Coffee Cherries: Insights into Ripeness Specific Diversity, Functional Traits, and Implications for Quality and Safety.</title>
        <authorList>
            <consortium name="RefSeq"/>
            <person name="Tenea G.N."/>
            <person name="Cifuentes V."/>
            <person name="Reyes P."/>
            <person name="Cevallos-Vallejos M."/>
        </authorList>
    </citation>
    <scope>NUCLEOTIDE SEQUENCE [LARGE SCALE GENOMIC DNA]</scope>
</reference>
<evidence type="ECO:0000313" key="3">
    <source>
        <dbReference type="RefSeq" id="XP_027090115.1"/>
    </source>
</evidence>
<dbReference type="OrthoDB" id="361835at2759"/>
<dbReference type="Proteomes" id="UP001652660">
    <property type="component" value="Chromosome 10e"/>
</dbReference>